<dbReference type="PROSITE" id="PS50846">
    <property type="entry name" value="HMA_2"/>
    <property type="match status" value="2"/>
</dbReference>
<dbReference type="InterPro" id="IPR036412">
    <property type="entry name" value="HAD-like_sf"/>
</dbReference>
<keyword evidence="8" id="KW-0677">Repeat</keyword>
<dbReference type="InterPro" id="IPR059000">
    <property type="entry name" value="ATPase_P-type_domA"/>
</dbReference>
<protein>
    <recommendedName>
        <fullName evidence="4">Copper-exporting P-type ATPase</fullName>
        <ecNumber evidence="3">7.2.2.8</ecNumber>
    </recommendedName>
    <alternativeName>
        <fullName evidence="18">Copper-exporting P-type ATPase A</fullName>
    </alternativeName>
    <alternativeName>
        <fullName evidence="19">Cu(+)-exporting ATPase</fullName>
    </alternativeName>
</protein>
<dbReference type="GO" id="GO:0055070">
    <property type="term" value="P:copper ion homeostasis"/>
    <property type="evidence" value="ECO:0007669"/>
    <property type="project" value="TreeGrafter"/>
</dbReference>
<dbReference type="SUPFAM" id="SSF81653">
    <property type="entry name" value="Calcium ATPase, transduction domain A"/>
    <property type="match status" value="1"/>
</dbReference>
<dbReference type="Gene3D" id="3.30.70.100">
    <property type="match status" value="2"/>
</dbReference>
<name>A0A3E3EDS5_9FIRM</name>
<accession>A0A3E3EDS5</accession>
<evidence type="ECO:0000256" key="5">
    <source>
        <dbReference type="ARBA" id="ARBA00022448"/>
    </source>
</evidence>
<keyword evidence="9 21" id="KW-0547">Nucleotide-binding</keyword>
<evidence type="ECO:0000259" key="22">
    <source>
        <dbReference type="PROSITE" id="PS50846"/>
    </source>
</evidence>
<dbReference type="CDD" id="cd00371">
    <property type="entry name" value="HMA"/>
    <property type="match status" value="2"/>
</dbReference>
<feature type="transmembrane region" description="Helical" evidence="21">
    <location>
        <begin position="189"/>
        <end position="207"/>
    </location>
</feature>
<organism evidence="23 24">
    <name type="scientific">Thomasclavelia ramosa</name>
    <dbReference type="NCBI Taxonomy" id="1547"/>
    <lineage>
        <taxon>Bacteria</taxon>
        <taxon>Bacillati</taxon>
        <taxon>Bacillota</taxon>
        <taxon>Erysipelotrichia</taxon>
        <taxon>Erysipelotrichales</taxon>
        <taxon>Coprobacillaceae</taxon>
        <taxon>Thomasclavelia</taxon>
    </lineage>
</organism>
<evidence type="ECO:0000256" key="8">
    <source>
        <dbReference type="ARBA" id="ARBA00022737"/>
    </source>
</evidence>
<dbReference type="PANTHER" id="PTHR43520">
    <property type="entry name" value="ATP7, ISOFORM B"/>
    <property type="match status" value="1"/>
</dbReference>
<dbReference type="Proteomes" id="UP000261032">
    <property type="component" value="Unassembled WGS sequence"/>
</dbReference>
<evidence type="ECO:0000256" key="6">
    <source>
        <dbReference type="ARBA" id="ARBA00022692"/>
    </source>
</evidence>
<feature type="transmembrane region" description="Helical" evidence="21">
    <location>
        <begin position="344"/>
        <end position="363"/>
    </location>
</feature>
<dbReference type="InterPro" id="IPR006121">
    <property type="entry name" value="HMA_dom"/>
</dbReference>
<proteinExistence type="inferred from homology"/>
<dbReference type="NCBIfam" id="TIGR01525">
    <property type="entry name" value="ATPase-IB_hvy"/>
    <property type="match status" value="1"/>
</dbReference>
<dbReference type="SUPFAM" id="SSF56784">
    <property type="entry name" value="HAD-like"/>
    <property type="match status" value="1"/>
</dbReference>
<dbReference type="PROSITE" id="PS01047">
    <property type="entry name" value="HMA_1"/>
    <property type="match status" value="2"/>
</dbReference>
<dbReference type="InterPro" id="IPR006122">
    <property type="entry name" value="HMA_Cu_ion-bd"/>
</dbReference>
<dbReference type="InterPro" id="IPR017969">
    <property type="entry name" value="Heavy-metal-associated_CS"/>
</dbReference>
<comment type="catalytic activity">
    <reaction evidence="20">
        <text>Cu(+)(in) + ATP + H2O = Cu(+)(out) + ADP + phosphate + H(+)</text>
        <dbReference type="Rhea" id="RHEA:25792"/>
        <dbReference type="ChEBI" id="CHEBI:15377"/>
        <dbReference type="ChEBI" id="CHEBI:15378"/>
        <dbReference type="ChEBI" id="CHEBI:30616"/>
        <dbReference type="ChEBI" id="CHEBI:43474"/>
        <dbReference type="ChEBI" id="CHEBI:49552"/>
        <dbReference type="ChEBI" id="CHEBI:456216"/>
        <dbReference type="EC" id="7.2.2.8"/>
    </reaction>
</comment>
<dbReference type="SFLD" id="SFLDF00027">
    <property type="entry name" value="p-type_atpase"/>
    <property type="match status" value="1"/>
</dbReference>
<dbReference type="CDD" id="cd02094">
    <property type="entry name" value="P-type_ATPase_Cu-like"/>
    <property type="match status" value="1"/>
</dbReference>
<keyword evidence="15" id="KW-0186">Copper</keyword>
<evidence type="ECO:0000256" key="4">
    <source>
        <dbReference type="ARBA" id="ARBA00015102"/>
    </source>
</evidence>
<dbReference type="InterPro" id="IPR018303">
    <property type="entry name" value="ATPase_P-typ_P_site"/>
</dbReference>
<dbReference type="GO" id="GO:0005507">
    <property type="term" value="F:copper ion binding"/>
    <property type="evidence" value="ECO:0007669"/>
    <property type="project" value="InterPro"/>
</dbReference>
<dbReference type="InterPro" id="IPR044492">
    <property type="entry name" value="P_typ_ATPase_HD_dom"/>
</dbReference>
<dbReference type="SUPFAM" id="SSF55008">
    <property type="entry name" value="HMA, heavy metal-associated domain"/>
    <property type="match status" value="2"/>
</dbReference>
<dbReference type="SFLD" id="SFLDG00002">
    <property type="entry name" value="C1.7:_P-type_atpase_like"/>
    <property type="match status" value="1"/>
</dbReference>
<dbReference type="GO" id="GO:0016887">
    <property type="term" value="F:ATP hydrolysis activity"/>
    <property type="evidence" value="ECO:0007669"/>
    <property type="project" value="InterPro"/>
</dbReference>
<dbReference type="FunFam" id="3.30.70.100:FF:000001">
    <property type="entry name" value="ATPase copper transporting beta"/>
    <property type="match status" value="1"/>
</dbReference>
<dbReference type="PRINTS" id="PR00943">
    <property type="entry name" value="CUATPASE"/>
</dbReference>
<dbReference type="GO" id="GO:0005886">
    <property type="term" value="C:plasma membrane"/>
    <property type="evidence" value="ECO:0007669"/>
    <property type="project" value="UniProtKB-SubCell"/>
</dbReference>
<dbReference type="InterPro" id="IPR023299">
    <property type="entry name" value="ATPase_P-typ_cyto_dom_N"/>
</dbReference>
<evidence type="ECO:0000256" key="20">
    <source>
        <dbReference type="ARBA" id="ARBA00049289"/>
    </source>
</evidence>
<comment type="caution">
    <text evidence="23">The sequence shown here is derived from an EMBL/GenBank/DDBJ whole genome shotgun (WGS) entry which is preliminary data.</text>
</comment>
<feature type="domain" description="HMA" evidence="22">
    <location>
        <begin position="745"/>
        <end position="807"/>
    </location>
</feature>
<evidence type="ECO:0000256" key="21">
    <source>
        <dbReference type="RuleBase" id="RU362081"/>
    </source>
</evidence>
<dbReference type="Gene3D" id="3.40.1110.10">
    <property type="entry name" value="Calcium-transporting ATPase, cytoplasmic domain N"/>
    <property type="match status" value="1"/>
</dbReference>
<dbReference type="NCBIfam" id="TIGR00003">
    <property type="entry name" value="copper ion binding protein"/>
    <property type="match status" value="1"/>
</dbReference>
<keyword evidence="14 21" id="KW-1133">Transmembrane helix</keyword>
<evidence type="ECO:0000256" key="18">
    <source>
        <dbReference type="ARBA" id="ARBA00029719"/>
    </source>
</evidence>
<evidence type="ECO:0000256" key="14">
    <source>
        <dbReference type="ARBA" id="ARBA00022989"/>
    </source>
</evidence>
<evidence type="ECO:0000256" key="19">
    <source>
        <dbReference type="ARBA" id="ARBA00033239"/>
    </source>
</evidence>
<dbReference type="PROSITE" id="PS00154">
    <property type="entry name" value="ATPASE_E1_E2"/>
    <property type="match status" value="1"/>
</dbReference>
<evidence type="ECO:0000256" key="3">
    <source>
        <dbReference type="ARBA" id="ARBA00012517"/>
    </source>
</evidence>
<evidence type="ECO:0000256" key="9">
    <source>
        <dbReference type="ARBA" id="ARBA00022741"/>
    </source>
</evidence>
<dbReference type="EMBL" id="QUSL01000009">
    <property type="protein sequence ID" value="RGD86053.1"/>
    <property type="molecule type" value="Genomic_DNA"/>
</dbReference>
<dbReference type="Pfam" id="PF00702">
    <property type="entry name" value="Hydrolase"/>
    <property type="match status" value="1"/>
</dbReference>
<dbReference type="InterPro" id="IPR036163">
    <property type="entry name" value="HMA_dom_sf"/>
</dbReference>
<dbReference type="Gene3D" id="3.40.50.1000">
    <property type="entry name" value="HAD superfamily/HAD-like"/>
    <property type="match status" value="1"/>
</dbReference>
<evidence type="ECO:0000256" key="17">
    <source>
        <dbReference type="ARBA" id="ARBA00023136"/>
    </source>
</evidence>
<keyword evidence="12" id="KW-0460">Magnesium</keyword>
<dbReference type="NCBIfam" id="TIGR01511">
    <property type="entry name" value="ATPase-IB1_Cu"/>
    <property type="match status" value="1"/>
</dbReference>
<evidence type="ECO:0000313" key="24">
    <source>
        <dbReference type="Proteomes" id="UP000261032"/>
    </source>
</evidence>
<dbReference type="SUPFAM" id="SSF81665">
    <property type="entry name" value="Calcium ATPase, transmembrane domain M"/>
    <property type="match status" value="1"/>
</dbReference>
<keyword evidence="21" id="KW-1003">Cell membrane</keyword>
<feature type="domain" description="HMA" evidence="22">
    <location>
        <begin position="1"/>
        <end position="67"/>
    </location>
</feature>
<dbReference type="EC" id="7.2.2.8" evidence="3"/>
<dbReference type="PANTHER" id="PTHR43520:SF8">
    <property type="entry name" value="P-TYPE CU(+) TRANSPORTER"/>
    <property type="match status" value="1"/>
</dbReference>
<dbReference type="InterPro" id="IPR023214">
    <property type="entry name" value="HAD_sf"/>
</dbReference>
<dbReference type="GO" id="GO:0043682">
    <property type="term" value="F:P-type divalent copper transporter activity"/>
    <property type="evidence" value="ECO:0007669"/>
    <property type="project" value="TreeGrafter"/>
</dbReference>
<evidence type="ECO:0000256" key="13">
    <source>
        <dbReference type="ARBA" id="ARBA00022967"/>
    </source>
</evidence>
<comment type="similarity">
    <text evidence="2 21">Belongs to the cation transport ATPase (P-type) (TC 3.A.3) family. Type IB subfamily.</text>
</comment>
<comment type="subcellular location">
    <subcellularLocation>
        <location evidence="1">Cell membrane</location>
        <topology evidence="1">Multi-pass membrane protein</topology>
    </subcellularLocation>
</comment>
<keyword evidence="5" id="KW-0813">Transport</keyword>
<dbReference type="GO" id="GO:0140581">
    <property type="term" value="F:P-type monovalent copper transporter activity"/>
    <property type="evidence" value="ECO:0007669"/>
    <property type="project" value="UniProtKB-EC"/>
</dbReference>
<keyword evidence="10" id="KW-0187">Copper transport</keyword>
<reference evidence="23 24" key="1">
    <citation type="submission" date="2018-08" db="EMBL/GenBank/DDBJ databases">
        <title>A genome reference for cultivated species of the human gut microbiota.</title>
        <authorList>
            <person name="Zou Y."/>
            <person name="Xue W."/>
            <person name="Luo G."/>
        </authorList>
    </citation>
    <scope>NUCLEOTIDE SEQUENCE [LARGE SCALE GENOMIC DNA]</scope>
    <source>
        <strain evidence="23 24">OM06-4</strain>
    </source>
</reference>
<evidence type="ECO:0000256" key="11">
    <source>
        <dbReference type="ARBA" id="ARBA00022840"/>
    </source>
</evidence>
<dbReference type="InterPro" id="IPR023298">
    <property type="entry name" value="ATPase_P-typ_TM_dom_sf"/>
</dbReference>
<dbReference type="InterPro" id="IPR008250">
    <property type="entry name" value="ATPase_P-typ_transduc_dom_A_sf"/>
</dbReference>
<evidence type="ECO:0000256" key="1">
    <source>
        <dbReference type="ARBA" id="ARBA00004651"/>
    </source>
</evidence>
<feature type="transmembrane region" description="Helical" evidence="21">
    <location>
        <begin position="86"/>
        <end position="105"/>
    </location>
</feature>
<evidence type="ECO:0000256" key="15">
    <source>
        <dbReference type="ARBA" id="ARBA00023008"/>
    </source>
</evidence>
<dbReference type="Pfam" id="PF00403">
    <property type="entry name" value="HMA"/>
    <property type="match status" value="2"/>
</dbReference>
<dbReference type="PRINTS" id="PR00119">
    <property type="entry name" value="CATATPASE"/>
</dbReference>
<dbReference type="SFLD" id="SFLDS00003">
    <property type="entry name" value="Haloacid_Dehalogenase"/>
    <property type="match status" value="1"/>
</dbReference>
<evidence type="ECO:0000256" key="2">
    <source>
        <dbReference type="ARBA" id="ARBA00006024"/>
    </source>
</evidence>
<dbReference type="InterPro" id="IPR001757">
    <property type="entry name" value="P_typ_ATPase"/>
</dbReference>
<feature type="transmembrane region" description="Helical" evidence="21">
    <location>
        <begin position="155"/>
        <end position="177"/>
    </location>
</feature>
<keyword evidence="6 21" id="KW-0812">Transmembrane</keyword>
<dbReference type="InterPro" id="IPR027256">
    <property type="entry name" value="P-typ_ATPase_IB"/>
</dbReference>
<feature type="transmembrane region" description="Helical" evidence="21">
    <location>
        <begin position="369"/>
        <end position="389"/>
    </location>
</feature>
<keyword evidence="16" id="KW-0406">Ion transport</keyword>
<evidence type="ECO:0000256" key="16">
    <source>
        <dbReference type="ARBA" id="ARBA00023065"/>
    </source>
</evidence>
<keyword evidence="7 21" id="KW-0479">Metal-binding</keyword>
<keyword evidence="13" id="KW-1278">Translocase</keyword>
<feature type="transmembrane region" description="Helical" evidence="21">
    <location>
        <begin position="710"/>
        <end position="729"/>
    </location>
</feature>
<sequence length="812" mass="88917">MKRKYSVKGMTCSACENHVHNSVCKLPGVEHVEVNLLTNSMNVEFDETKVDDSMIIKAVKDGGYQASSYDDALVDNDDLSNLKRKLIYCFIALGLLMYVSMSSMLSYPIPNIIRDNVYFNIILQIIFLIPILILKKDYFVNGFKNLIHFDPTMDSLIALGAGAAIVYSIYSVVLALSGSLMEMHLVHNVYFESAGMIVTLISFGKYLEAKSKKKTTDAIGKLLELAPDVACRFNDGKEEIVKISELKIDDLVLVRANETVPVDGKIVQGFSSIDESMITGESLPIEKEVSSLVIGGTNNLQGTFIYTVTRTVEDSTLAKIIELVEEASSSKAPMTRTIDKVVKYFVPTVIVIALITFVGWLIMGEDLNFAITSAIAVLVISCPCALGLATPVAIMVSTGVGATNGILIKSAEVLENENNIDVVVFDKTGTLTKGMAQVSDIYSHKLELAQVIAIIASLEKGSSHVLANAFIQKAAEMNLELKEITDFESLSGLGIRGTIDNVEYAVGNLRMMKESGIDLSRYQEKIDLYLIQGKTLVFLAHDQELIGLVSIFDDIKDTSRQAIQRLKEMKIKTVMLTGDLKGTANAINKQLGLDEVIAEVLPQDKENVIQQLQAQGNSVLMVGDGINDAPALVRSDVGVAIGKGNDIAIDAADVILMKDDIRDIVASIELSKRTIINIKENLFWAFIYNVIGIPIAAGIFYYSFGLRLDAMVGSLCMSLSSVCVVTNALRLKRFKPYYQKENKKMKKEIVIEGMMCQHCKKHVEEALNGLADTTAAVDLENNLARVETVQDDSILKNAIEKAGYKAVGIKNV</sequence>
<keyword evidence="11 21" id="KW-0067">ATP-binding</keyword>
<evidence type="ECO:0000313" key="23">
    <source>
        <dbReference type="EMBL" id="RGD86053.1"/>
    </source>
</evidence>
<feature type="transmembrane region" description="Helical" evidence="21">
    <location>
        <begin position="682"/>
        <end position="704"/>
    </location>
</feature>
<dbReference type="GO" id="GO:0005524">
    <property type="term" value="F:ATP binding"/>
    <property type="evidence" value="ECO:0007669"/>
    <property type="project" value="UniProtKB-UniRule"/>
</dbReference>
<gene>
    <name evidence="23" type="ORF">DXB93_07780</name>
</gene>
<dbReference type="Pfam" id="PF00122">
    <property type="entry name" value="E1-E2_ATPase"/>
    <property type="match status" value="1"/>
</dbReference>
<dbReference type="NCBIfam" id="TIGR01494">
    <property type="entry name" value="ATPase_P-type"/>
    <property type="match status" value="1"/>
</dbReference>
<dbReference type="Gene3D" id="2.70.150.10">
    <property type="entry name" value="Calcium-transporting ATPase, cytoplasmic transduction domain A"/>
    <property type="match status" value="1"/>
</dbReference>
<dbReference type="RefSeq" id="WP_003538146.1">
    <property type="nucleotide sequence ID" value="NZ_CAACVM010000002.1"/>
</dbReference>
<evidence type="ECO:0000256" key="7">
    <source>
        <dbReference type="ARBA" id="ARBA00022723"/>
    </source>
</evidence>
<evidence type="ECO:0000256" key="12">
    <source>
        <dbReference type="ARBA" id="ARBA00022842"/>
    </source>
</evidence>
<evidence type="ECO:0000256" key="10">
    <source>
        <dbReference type="ARBA" id="ARBA00022796"/>
    </source>
</evidence>
<keyword evidence="17 21" id="KW-0472">Membrane</keyword>
<dbReference type="FunFam" id="2.70.150.10:FF:000002">
    <property type="entry name" value="Copper-transporting ATPase 1, putative"/>
    <property type="match status" value="1"/>
</dbReference>
<dbReference type="AlphaFoldDB" id="A0A3E3EDS5"/>
<feature type="transmembrane region" description="Helical" evidence="21">
    <location>
        <begin position="117"/>
        <end position="134"/>
    </location>
</feature>